<comment type="caution">
    <text evidence="3">The sequence shown here is derived from an EMBL/GenBank/DDBJ whole genome shotgun (WGS) entry which is preliminary data.</text>
</comment>
<evidence type="ECO:0000256" key="2">
    <source>
        <dbReference type="SAM" id="Phobius"/>
    </source>
</evidence>
<name>A0AAV9NI49_9EURO</name>
<gene>
    <name evidence="3" type="ORF">LTR84_012588</name>
</gene>
<dbReference type="Proteomes" id="UP001358417">
    <property type="component" value="Unassembled WGS sequence"/>
</dbReference>
<dbReference type="GeneID" id="89980730"/>
<keyword evidence="2" id="KW-0812">Transmembrane</keyword>
<reference evidence="3 4" key="1">
    <citation type="submission" date="2023-08" db="EMBL/GenBank/DDBJ databases">
        <title>Black Yeasts Isolated from many extreme environments.</title>
        <authorList>
            <person name="Coleine C."/>
            <person name="Stajich J.E."/>
            <person name="Selbmann L."/>
        </authorList>
    </citation>
    <scope>NUCLEOTIDE SEQUENCE [LARGE SCALE GENOMIC DNA]</scope>
    <source>
        <strain evidence="3 4">CCFEE 5792</strain>
    </source>
</reference>
<keyword evidence="4" id="KW-1185">Reference proteome</keyword>
<dbReference type="EMBL" id="JAVRRD010000008">
    <property type="protein sequence ID" value="KAK5056037.1"/>
    <property type="molecule type" value="Genomic_DNA"/>
</dbReference>
<protein>
    <recommendedName>
        <fullName evidence="5">Mid2 domain-containing protein</fullName>
    </recommendedName>
</protein>
<evidence type="ECO:0000256" key="1">
    <source>
        <dbReference type="SAM" id="MobiDB-lite"/>
    </source>
</evidence>
<keyword evidence="2" id="KW-1133">Transmembrane helix</keyword>
<feature type="region of interest" description="Disordered" evidence="1">
    <location>
        <begin position="514"/>
        <end position="547"/>
    </location>
</feature>
<organism evidence="3 4">
    <name type="scientific">Exophiala bonariae</name>
    <dbReference type="NCBI Taxonomy" id="1690606"/>
    <lineage>
        <taxon>Eukaryota</taxon>
        <taxon>Fungi</taxon>
        <taxon>Dikarya</taxon>
        <taxon>Ascomycota</taxon>
        <taxon>Pezizomycotina</taxon>
        <taxon>Eurotiomycetes</taxon>
        <taxon>Chaetothyriomycetidae</taxon>
        <taxon>Chaetothyriales</taxon>
        <taxon>Herpotrichiellaceae</taxon>
        <taxon>Exophiala</taxon>
    </lineage>
</organism>
<accession>A0AAV9NI49</accession>
<evidence type="ECO:0008006" key="5">
    <source>
        <dbReference type="Google" id="ProtNLM"/>
    </source>
</evidence>
<keyword evidence="2" id="KW-0472">Membrane</keyword>
<feature type="compositionally biased region" description="Acidic residues" evidence="1">
    <location>
        <begin position="520"/>
        <end position="532"/>
    </location>
</feature>
<dbReference type="RefSeq" id="XP_064708007.1">
    <property type="nucleotide sequence ID" value="XM_064856107.1"/>
</dbReference>
<sequence>MRLLPLGYLSVVFTPILCAIPAYTDIVARKPGRSPRPQAEGEQVIRSALYARRDDERSLQSYDSGVLSLDRSWEDLTLLKLDLPNERESSSNTSIKTNVGLEITCQECYVKGDARVTLTFEDPFNHTAYIENIKGEIQNFTSEVIDAAKNITQALLSGDFDLSDVKVEFTDIDIPDPKATLRIGLDGLDIYALLNAKLSAGATYTQNLLHTNTEFGLSANSDLWLGAVIFVDLVLSAEAEINLESGFHIEFDDEIVIEIPMFDENVTNIAFNGGLIEFLPVKFRGASAALKAALQVSARVGFNIDQSLDTPSTVDTVCEAFENDTCPDLSFSTGVEVAVYATLFESETVVTGDLEDESCALNINQTFQFAVGAIAGASVALGDLTLGPELEISTAIFTATFGTCALSIAAATTTPASQTITARGEIAKRETTVLSTEVAVTAVRCESAGMVNCPVSLQTMTVYMTTLSLTTDIKDGDEEPTFPASTRNTIVTAIPFGSHAKRIPSTTGLPKAFTAQLSSDPEDPFGYGDDDSTGSSSNDGDGAGHKDNKSPIIIGVTVGLGVPILAGLVGIFIFLRRRNAQQSMQDGVPSTTHDTVAQTQTVGDTRGTIQDSNAKKTAQAIITEASG</sequence>
<evidence type="ECO:0000313" key="4">
    <source>
        <dbReference type="Proteomes" id="UP001358417"/>
    </source>
</evidence>
<evidence type="ECO:0000313" key="3">
    <source>
        <dbReference type="EMBL" id="KAK5056037.1"/>
    </source>
</evidence>
<dbReference type="AlphaFoldDB" id="A0AAV9NI49"/>
<proteinExistence type="predicted"/>
<feature type="transmembrane region" description="Helical" evidence="2">
    <location>
        <begin position="552"/>
        <end position="575"/>
    </location>
</feature>